<dbReference type="InterPro" id="IPR036291">
    <property type="entry name" value="NAD(P)-bd_dom_sf"/>
</dbReference>
<dbReference type="InterPro" id="IPR051468">
    <property type="entry name" value="Fungal_SecMetab_SDRs"/>
</dbReference>
<evidence type="ECO:0000313" key="4">
    <source>
        <dbReference type="Proteomes" id="UP000314294"/>
    </source>
</evidence>
<gene>
    <name evidence="3" type="primary">csgA</name>
    <name evidence="3" type="ORF">EYF80_019379</name>
</gene>
<reference evidence="3 4" key="1">
    <citation type="submission" date="2019-03" db="EMBL/GenBank/DDBJ databases">
        <title>First draft genome of Liparis tanakae, snailfish: a comprehensive survey of snailfish specific genes.</title>
        <authorList>
            <person name="Kim W."/>
            <person name="Song I."/>
            <person name="Jeong J.-H."/>
            <person name="Kim D."/>
            <person name="Kim S."/>
            <person name="Ryu S."/>
            <person name="Song J.Y."/>
            <person name="Lee S.K."/>
        </authorList>
    </citation>
    <scope>NUCLEOTIDE SEQUENCE [LARGE SCALE GENOMIC DNA]</scope>
    <source>
        <tissue evidence="3">Muscle</tissue>
    </source>
</reference>
<protein>
    <submittedName>
        <fullName evidence="3">C-factor</fullName>
    </submittedName>
</protein>
<dbReference type="PRINTS" id="PR00080">
    <property type="entry name" value="SDRFAMILY"/>
</dbReference>
<evidence type="ECO:0000313" key="3">
    <source>
        <dbReference type="EMBL" id="TNN70353.1"/>
    </source>
</evidence>
<dbReference type="OrthoDB" id="7289984at2759"/>
<accession>A0A4Z2HZG0</accession>
<dbReference type="PANTHER" id="PTHR43544:SF33">
    <property type="entry name" value="C-FACTOR"/>
    <property type="match status" value="1"/>
</dbReference>
<dbReference type="EMBL" id="SRLO01000164">
    <property type="protein sequence ID" value="TNN70353.1"/>
    <property type="molecule type" value="Genomic_DNA"/>
</dbReference>
<keyword evidence="4" id="KW-1185">Reference proteome</keyword>
<dbReference type="PANTHER" id="PTHR43544">
    <property type="entry name" value="SHORT-CHAIN DEHYDROGENASE/REDUCTASE"/>
    <property type="match status" value="1"/>
</dbReference>
<dbReference type="PRINTS" id="PR00081">
    <property type="entry name" value="GDHRDH"/>
</dbReference>
<evidence type="ECO:0000259" key="2">
    <source>
        <dbReference type="SMART" id="SM00822"/>
    </source>
</evidence>
<comment type="similarity">
    <text evidence="1">Belongs to the short-chain dehydrogenases/reductases (SDR) family.</text>
</comment>
<dbReference type="SMART" id="SM00822">
    <property type="entry name" value="PKS_KR"/>
    <property type="match status" value="1"/>
</dbReference>
<evidence type="ECO:0000256" key="1">
    <source>
        <dbReference type="RuleBase" id="RU000363"/>
    </source>
</evidence>
<dbReference type="GO" id="GO:0016491">
    <property type="term" value="F:oxidoreductase activity"/>
    <property type="evidence" value="ECO:0007669"/>
    <property type="project" value="TreeGrafter"/>
</dbReference>
<dbReference type="CDD" id="cd05325">
    <property type="entry name" value="carb_red_sniffer_like_SDR_c"/>
    <property type="match status" value="1"/>
</dbReference>
<dbReference type="Gene3D" id="3.40.50.720">
    <property type="entry name" value="NAD(P)-binding Rossmann-like Domain"/>
    <property type="match status" value="1"/>
</dbReference>
<dbReference type="GO" id="GO:0005737">
    <property type="term" value="C:cytoplasm"/>
    <property type="evidence" value="ECO:0007669"/>
    <property type="project" value="TreeGrafter"/>
</dbReference>
<feature type="domain" description="Ketoreductase" evidence="2">
    <location>
        <begin position="6"/>
        <end position="200"/>
    </location>
</feature>
<sequence length="257" mass="27423">MAAHAVSVLITGANRGLGLEMVKQMVEASHPVRKLFACCRDPEGARAEGLQTLAKKHPNVIVVVRLDATDLSSIKQCAKQVGLEVGTGGLNLLINNAGVLAKSTLQETSAEDMQNAFNTNVLGPMNIIKEFLPHLRAAAKASGIPGMSTSKAAVVNISSFLASMETVKQSYALFPAISYRISKAGLNMLTLCAAEELKDDQILFSLLHPGWVRTDMGGEEGQIDAPESVQGMLSVMASLTEKQNAAFLDYEGRPLAW</sequence>
<dbReference type="InterPro" id="IPR057326">
    <property type="entry name" value="KR_dom"/>
</dbReference>
<name>A0A4Z2HZG0_9TELE</name>
<dbReference type="SUPFAM" id="SSF51735">
    <property type="entry name" value="NAD(P)-binding Rossmann-fold domains"/>
    <property type="match status" value="1"/>
</dbReference>
<dbReference type="Proteomes" id="UP000314294">
    <property type="component" value="Unassembled WGS sequence"/>
</dbReference>
<organism evidence="3 4">
    <name type="scientific">Liparis tanakae</name>
    <name type="common">Tanaka's snailfish</name>
    <dbReference type="NCBI Taxonomy" id="230148"/>
    <lineage>
        <taxon>Eukaryota</taxon>
        <taxon>Metazoa</taxon>
        <taxon>Chordata</taxon>
        <taxon>Craniata</taxon>
        <taxon>Vertebrata</taxon>
        <taxon>Euteleostomi</taxon>
        <taxon>Actinopterygii</taxon>
        <taxon>Neopterygii</taxon>
        <taxon>Teleostei</taxon>
        <taxon>Neoteleostei</taxon>
        <taxon>Acanthomorphata</taxon>
        <taxon>Eupercaria</taxon>
        <taxon>Perciformes</taxon>
        <taxon>Cottioidei</taxon>
        <taxon>Cottales</taxon>
        <taxon>Liparidae</taxon>
        <taxon>Liparis</taxon>
    </lineage>
</organism>
<dbReference type="AlphaFoldDB" id="A0A4Z2HZG0"/>
<dbReference type="Pfam" id="PF00106">
    <property type="entry name" value="adh_short"/>
    <property type="match status" value="1"/>
</dbReference>
<comment type="caution">
    <text evidence="3">The sequence shown here is derived from an EMBL/GenBank/DDBJ whole genome shotgun (WGS) entry which is preliminary data.</text>
</comment>
<proteinExistence type="inferred from homology"/>
<dbReference type="InterPro" id="IPR002347">
    <property type="entry name" value="SDR_fam"/>
</dbReference>